<evidence type="ECO:0000313" key="2">
    <source>
        <dbReference type="EMBL" id="CAG6489882.1"/>
    </source>
</evidence>
<dbReference type="EMBL" id="HBUE01113673">
    <property type="protein sequence ID" value="CAG6489882.1"/>
    <property type="molecule type" value="Transcribed_RNA"/>
</dbReference>
<accession>A0A8D8FYK4</accession>
<feature type="compositionally biased region" description="Low complexity" evidence="1">
    <location>
        <begin position="1"/>
        <end position="13"/>
    </location>
</feature>
<sequence>MAANCHLPASSALHPPPLGVPKRFGNGNRQRAGRNPTENDRPHAGAVFERGDGRGTAHHPAALDDGRHRCELPVHRRRVLDRGRHDRGTDSVPVGHQSGSVSPARRLEGRHRRFAAQGKPLDPQLPRAPEQGRVLCQDAGQYPLLGAKLVY</sequence>
<feature type="compositionally biased region" description="Basic and acidic residues" evidence="1">
    <location>
        <begin position="37"/>
        <end position="63"/>
    </location>
</feature>
<feature type="region of interest" description="Disordered" evidence="1">
    <location>
        <begin position="1"/>
        <end position="63"/>
    </location>
</feature>
<dbReference type="AlphaFoldDB" id="A0A8D8FYK4"/>
<name>A0A8D8FYK4_CULPI</name>
<proteinExistence type="predicted"/>
<evidence type="ECO:0000256" key="1">
    <source>
        <dbReference type="SAM" id="MobiDB-lite"/>
    </source>
</evidence>
<protein>
    <submittedName>
        <fullName evidence="2">(northern house mosquito) hypothetical protein</fullName>
    </submittedName>
</protein>
<feature type="compositionally biased region" description="Basic and acidic residues" evidence="1">
    <location>
        <begin position="76"/>
        <end position="89"/>
    </location>
</feature>
<organism evidence="2">
    <name type="scientific">Culex pipiens</name>
    <name type="common">House mosquito</name>
    <dbReference type="NCBI Taxonomy" id="7175"/>
    <lineage>
        <taxon>Eukaryota</taxon>
        <taxon>Metazoa</taxon>
        <taxon>Ecdysozoa</taxon>
        <taxon>Arthropoda</taxon>
        <taxon>Hexapoda</taxon>
        <taxon>Insecta</taxon>
        <taxon>Pterygota</taxon>
        <taxon>Neoptera</taxon>
        <taxon>Endopterygota</taxon>
        <taxon>Diptera</taxon>
        <taxon>Nematocera</taxon>
        <taxon>Culicoidea</taxon>
        <taxon>Culicidae</taxon>
        <taxon>Culicinae</taxon>
        <taxon>Culicini</taxon>
        <taxon>Culex</taxon>
        <taxon>Culex</taxon>
    </lineage>
</organism>
<reference evidence="2" key="1">
    <citation type="submission" date="2021-05" db="EMBL/GenBank/DDBJ databases">
        <authorList>
            <person name="Alioto T."/>
            <person name="Alioto T."/>
            <person name="Gomez Garrido J."/>
        </authorList>
    </citation>
    <scope>NUCLEOTIDE SEQUENCE</scope>
</reference>
<feature type="region of interest" description="Disordered" evidence="1">
    <location>
        <begin position="76"/>
        <end position="107"/>
    </location>
</feature>